<dbReference type="InterPro" id="IPR029058">
    <property type="entry name" value="AB_hydrolase_fold"/>
</dbReference>
<accession>A0A381Z9M3</accession>
<evidence type="ECO:0000256" key="1">
    <source>
        <dbReference type="ARBA" id="ARBA00022801"/>
    </source>
</evidence>
<protein>
    <recommendedName>
        <fullName evidence="2">PET hydrolase/cutinase-like domain-containing protein</fullName>
    </recommendedName>
</protein>
<dbReference type="GO" id="GO:0016788">
    <property type="term" value="F:hydrolase activity, acting on ester bonds"/>
    <property type="evidence" value="ECO:0007669"/>
    <property type="project" value="UniProtKB-ARBA"/>
</dbReference>
<feature type="non-terminal residue" evidence="3">
    <location>
        <position position="272"/>
    </location>
</feature>
<dbReference type="InterPro" id="IPR050261">
    <property type="entry name" value="FrsA_esterase"/>
</dbReference>
<name>A0A381Z9M3_9ZZZZ</name>
<proteinExistence type="predicted"/>
<dbReference type="PANTHER" id="PTHR22946">
    <property type="entry name" value="DIENELACTONE HYDROLASE DOMAIN-CONTAINING PROTEIN-RELATED"/>
    <property type="match status" value="1"/>
</dbReference>
<sequence>MFLASCATAEADQGPPPTIASLSVDGAYEVMTYTDIPDVPEFGDATVYYPVDTAMPIGGVAISPGWTELQRHIEWWGPRLASHGYAVLILDTNDAMADQPEQRAEALIAAVRILRGENDRAGSPLSGRIDTEKMAIMGHSMGGGGVLIAANNYPAEIQAAIPFTPWQPAGDFSQVVAPTLVMAGSADRIASVSDHAWPHYQSIPESTIKVFLEIDGGSHFIADTSRGEDLGTIGRYGIAWLKLYLDGDERYRGFIYGDEAASDSEKFSRYVT</sequence>
<dbReference type="SMR" id="A0A381Z9M3"/>
<organism evidence="3">
    <name type="scientific">marine metagenome</name>
    <dbReference type="NCBI Taxonomy" id="408172"/>
    <lineage>
        <taxon>unclassified sequences</taxon>
        <taxon>metagenomes</taxon>
        <taxon>ecological metagenomes</taxon>
    </lineage>
</organism>
<dbReference type="AlphaFoldDB" id="A0A381Z9M3"/>
<dbReference type="PANTHER" id="PTHR22946:SF9">
    <property type="entry name" value="POLYKETIDE TRANSFERASE AF380"/>
    <property type="match status" value="1"/>
</dbReference>
<reference evidence="3" key="1">
    <citation type="submission" date="2018-05" db="EMBL/GenBank/DDBJ databases">
        <authorList>
            <person name="Lanie J.A."/>
            <person name="Ng W.-L."/>
            <person name="Kazmierczak K.M."/>
            <person name="Andrzejewski T.M."/>
            <person name="Davidsen T.M."/>
            <person name="Wayne K.J."/>
            <person name="Tettelin H."/>
            <person name="Glass J.I."/>
            <person name="Rusch D."/>
            <person name="Podicherti R."/>
            <person name="Tsui H.-C.T."/>
            <person name="Winkler M.E."/>
        </authorList>
    </citation>
    <scope>NUCLEOTIDE SEQUENCE</scope>
</reference>
<dbReference type="Gene3D" id="3.40.50.1820">
    <property type="entry name" value="alpha/beta hydrolase"/>
    <property type="match status" value="1"/>
</dbReference>
<dbReference type="EMBL" id="UINC01020489">
    <property type="protein sequence ID" value="SVA85996.1"/>
    <property type="molecule type" value="Genomic_DNA"/>
</dbReference>
<dbReference type="SUPFAM" id="SSF53474">
    <property type="entry name" value="alpha/beta-Hydrolases"/>
    <property type="match status" value="1"/>
</dbReference>
<dbReference type="InterPro" id="IPR041127">
    <property type="entry name" value="PET_hydrolase/cutinase-like"/>
</dbReference>
<feature type="domain" description="PET hydrolase/cutinase-like" evidence="2">
    <location>
        <begin position="9"/>
        <end position="263"/>
    </location>
</feature>
<evidence type="ECO:0000259" key="2">
    <source>
        <dbReference type="Pfam" id="PF12740"/>
    </source>
</evidence>
<keyword evidence="1" id="KW-0378">Hydrolase</keyword>
<evidence type="ECO:0000313" key="3">
    <source>
        <dbReference type="EMBL" id="SVA85996.1"/>
    </source>
</evidence>
<dbReference type="Pfam" id="PF12740">
    <property type="entry name" value="PETase"/>
    <property type="match status" value="1"/>
</dbReference>
<gene>
    <name evidence="3" type="ORF">METZ01_LOCUS138850</name>
</gene>